<dbReference type="EMBL" id="WFLN01000008">
    <property type="protein sequence ID" value="KAB8029211.1"/>
    <property type="molecule type" value="Genomic_DNA"/>
</dbReference>
<organism evidence="1 2">
    <name type="scientific">Fluviispira multicolorata</name>
    <dbReference type="NCBI Taxonomy" id="2654512"/>
    <lineage>
        <taxon>Bacteria</taxon>
        <taxon>Pseudomonadati</taxon>
        <taxon>Bdellovibrionota</taxon>
        <taxon>Oligoflexia</taxon>
        <taxon>Silvanigrellales</taxon>
        <taxon>Silvanigrellaceae</taxon>
        <taxon>Fluviispira</taxon>
    </lineage>
</organism>
<evidence type="ECO:0008006" key="3">
    <source>
        <dbReference type="Google" id="ProtNLM"/>
    </source>
</evidence>
<evidence type="ECO:0000313" key="2">
    <source>
        <dbReference type="Proteomes" id="UP000442694"/>
    </source>
</evidence>
<keyword evidence="2" id="KW-1185">Reference proteome</keyword>
<reference evidence="1 2" key="1">
    <citation type="submission" date="2019-10" db="EMBL/GenBank/DDBJ databases">
        <title>New genus of Silvanigrellaceae.</title>
        <authorList>
            <person name="Pitt A."/>
            <person name="Hahn M.W."/>
        </authorList>
    </citation>
    <scope>NUCLEOTIDE SEQUENCE [LARGE SCALE GENOMIC DNA]</scope>
    <source>
        <strain evidence="1 2">33A1-SZDP</strain>
    </source>
</reference>
<dbReference type="RefSeq" id="WP_152213552.1">
    <property type="nucleotide sequence ID" value="NZ_WFLN01000008.1"/>
</dbReference>
<accession>A0A833N0T5</accession>
<proteinExistence type="predicted"/>
<dbReference type="SUPFAM" id="SSF55729">
    <property type="entry name" value="Acyl-CoA N-acyltransferases (Nat)"/>
    <property type="match status" value="1"/>
</dbReference>
<dbReference type="PANTHER" id="PTHR20905:SF1">
    <property type="entry name" value="AT07410P-RELATED"/>
    <property type="match status" value="1"/>
</dbReference>
<dbReference type="PANTHER" id="PTHR20905">
    <property type="entry name" value="N-ACETYLTRANSFERASE-RELATED"/>
    <property type="match status" value="1"/>
</dbReference>
<dbReference type="Gene3D" id="3.40.630.30">
    <property type="match status" value="1"/>
</dbReference>
<gene>
    <name evidence="1" type="ORF">GCL57_11795</name>
</gene>
<protein>
    <recommendedName>
        <fullName evidence="3">N-acetyltransferase domain-containing protein</fullName>
    </recommendedName>
</protein>
<dbReference type="InterPro" id="IPR016181">
    <property type="entry name" value="Acyl_CoA_acyltransferase"/>
</dbReference>
<dbReference type="Proteomes" id="UP000442694">
    <property type="component" value="Unassembled WGS sequence"/>
</dbReference>
<comment type="caution">
    <text evidence="1">The sequence shown here is derived from an EMBL/GenBank/DDBJ whole genome shotgun (WGS) entry which is preliminary data.</text>
</comment>
<evidence type="ECO:0000313" key="1">
    <source>
        <dbReference type="EMBL" id="KAB8029211.1"/>
    </source>
</evidence>
<dbReference type="GO" id="GO:0008080">
    <property type="term" value="F:N-acetyltransferase activity"/>
    <property type="evidence" value="ECO:0007669"/>
    <property type="project" value="TreeGrafter"/>
</dbReference>
<name>A0A833N0T5_9BACT</name>
<sequence>MQKSEFSYSLLNDLYFNQAVQCITQVFSSHEPMGKHLKITKEELQPFIEQLLMHAFKQKLSWIAIDNSSEKLAAVRIHTDVYDDFEYHPKTEKLKIIFQLLNSLYENHEYLLNAPKNTMSHTWMTAVQPEFQRKGLLKNLYRLCSHNAKLKGFQYCVGEATNVHNLKFLNEEAKCSNFNKIEYKKFKYNESFPFSDIEEHLECTLYYYPLMSYPELNNWL</sequence>
<dbReference type="AlphaFoldDB" id="A0A833N0T5"/>